<keyword evidence="3" id="KW-1185">Reference proteome</keyword>
<protein>
    <submittedName>
        <fullName evidence="2">Peptidyl-prolyl cis-trans isomerase</fullName>
    </submittedName>
</protein>
<proteinExistence type="predicted"/>
<dbReference type="PROSITE" id="PS51257">
    <property type="entry name" value="PROKAR_LIPOPROTEIN"/>
    <property type="match status" value="1"/>
</dbReference>
<organism evidence="2 3">
    <name type="scientific">Trypanosoma conorhini</name>
    <dbReference type="NCBI Taxonomy" id="83891"/>
    <lineage>
        <taxon>Eukaryota</taxon>
        <taxon>Discoba</taxon>
        <taxon>Euglenozoa</taxon>
        <taxon>Kinetoplastea</taxon>
        <taxon>Metakinetoplastina</taxon>
        <taxon>Trypanosomatida</taxon>
        <taxon>Trypanosomatidae</taxon>
        <taxon>Trypanosoma</taxon>
    </lineage>
</organism>
<gene>
    <name evidence="2" type="ORF">Tco025E_01723</name>
</gene>
<accession>A0A422Q7S3</accession>
<dbReference type="RefSeq" id="XP_029231224.1">
    <property type="nucleotide sequence ID" value="XM_029368660.1"/>
</dbReference>
<feature type="region of interest" description="Disordered" evidence="1">
    <location>
        <begin position="284"/>
        <end position="304"/>
    </location>
</feature>
<dbReference type="GeneID" id="40315334"/>
<sequence>MLALKSCYKNVYMAQVTQGCGQQSLSRLKYAPLSCFLTIKKLEKSLLNVLTSAVGFMEGYDSEGLIPSLGLLENNRRQSLLLVPYCTSTGTETITPQMPAVKPISLQSSKPRPLYNPLPTLRVLDTKTQRTRCPMVSSSCSYDTGGLSRGFFSGEEFAYTLLNSTSSYPDALRVVTLLLASGVHIPRKIILELCDRLAAEDNEAAWTIASLLETELSLSEYMLSLSIDPSRRRTSSAFVAQKAVAKLPLFDAVEQPLCGEELRNVRCSRLQSVRKKKSMIHRKAQLHPVVEKMKERSGQTSERE</sequence>
<dbReference type="Proteomes" id="UP000284403">
    <property type="component" value="Unassembled WGS sequence"/>
</dbReference>
<reference evidence="2 3" key="1">
    <citation type="journal article" date="2018" name="BMC Genomics">
        <title>Genomic comparison of Trypanosoma conorhini and Trypanosoma rangeli to Trypanosoma cruzi strains of high and low virulence.</title>
        <authorList>
            <person name="Bradwell K.R."/>
            <person name="Koparde V.N."/>
            <person name="Matveyev A.V."/>
            <person name="Serrano M.G."/>
            <person name="Alves J.M."/>
            <person name="Parikh H."/>
            <person name="Huang B."/>
            <person name="Lee V."/>
            <person name="Espinosa-Alvarez O."/>
            <person name="Ortiz P.A."/>
            <person name="Costa-Martins A.G."/>
            <person name="Teixeira M.M."/>
            <person name="Buck G.A."/>
        </authorList>
    </citation>
    <scope>NUCLEOTIDE SEQUENCE [LARGE SCALE GENOMIC DNA]</scope>
    <source>
        <strain evidence="2 3">025E</strain>
    </source>
</reference>
<dbReference type="EMBL" id="MKKU01000060">
    <property type="protein sequence ID" value="RNF26018.1"/>
    <property type="molecule type" value="Genomic_DNA"/>
</dbReference>
<dbReference type="OrthoDB" id="249535at2759"/>
<name>A0A422Q7S3_9TRYP</name>
<comment type="caution">
    <text evidence="2">The sequence shown here is derived from an EMBL/GenBank/DDBJ whole genome shotgun (WGS) entry which is preliminary data.</text>
</comment>
<keyword evidence="2" id="KW-0413">Isomerase</keyword>
<evidence type="ECO:0000313" key="3">
    <source>
        <dbReference type="Proteomes" id="UP000284403"/>
    </source>
</evidence>
<evidence type="ECO:0000313" key="2">
    <source>
        <dbReference type="EMBL" id="RNF26018.1"/>
    </source>
</evidence>
<evidence type="ECO:0000256" key="1">
    <source>
        <dbReference type="SAM" id="MobiDB-lite"/>
    </source>
</evidence>
<feature type="compositionally biased region" description="Basic and acidic residues" evidence="1">
    <location>
        <begin position="289"/>
        <end position="304"/>
    </location>
</feature>
<dbReference type="AlphaFoldDB" id="A0A422Q7S3"/>
<dbReference type="GO" id="GO:0016853">
    <property type="term" value="F:isomerase activity"/>
    <property type="evidence" value="ECO:0007669"/>
    <property type="project" value="UniProtKB-KW"/>
</dbReference>